<dbReference type="EMBL" id="JBJURJ010000012">
    <property type="protein sequence ID" value="MFM9330351.1"/>
    <property type="molecule type" value="Genomic_DNA"/>
</dbReference>
<name>A0ACC7P006_9BACL</name>
<evidence type="ECO:0000313" key="1">
    <source>
        <dbReference type="EMBL" id="MFM9330351.1"/>
    </source>
</evidence>
<gene>
    <name evidence="1" type="ORF">ACI1P1_18790</name>
</gene>
<protein>
    <submittedName>
        <fullName evidence="1">Rpn family recombination-promoting nuclease/putative transposase</fullName>
    </submittedName>
</protein>
<reference evidence="1" key="1">
    <citation type="submission" date="2024-12" db="EMBL/GenBank/DDBJ databases">
        <authorList>
            <person name="Wu N."/>
        </authorList>
    </citation>
    <scope>NUCLEOTIDE SEQUENCE</scope>
    <source>
        <strain evidence="1">P15</strain>
    </source>
</reference>
<proteinExistence type="predicted"/>
<evidence type="ECO:0000313" key="2">
    <source>
        <dbReference type="Proteomes" id="UP001631969"/>
    </source>
</evidence>
<accession>A0ACC7P006</accession>
<keyword evidence="2" id="KW-1185">Reference proteome</keyword>
<organism evidence="1 2">
    <name type="scientific">Paenibacillus mesotrionivorans</name>
    <dbReference type="NCBI Taxonomy" id="3160968"/>
    <lineage>
        <taxon>Bacteria</taxon>
        <taxon>Bacillati</taxon>
        <taxon>Bacillota</taxon>
        <taxon>Bacilli</taxon>
        <taxon>Bacillales</taxon>
        <taxon>Paenibacillaceae</taxon>
        <taxon>Paenibacillus</taxon>
    </lineage>
</organism>
<comment type="caution">
    <text evidence="1">The sequence shown here is derived from an EMBL/GenBank/DDBJ whole genome shotgun (WGS) entry which is preliminary data.</text>
</comment>
<sequence>MTDHDALYKELLRNFFREFMELFFPETAEQINFASVEFLSEEVVVDIAGGTKKRLDVLVKTRLKQEQAFILVHQEPQAYYQEEFPERMFIYTARLYEKYRLRVLPIAIISHKRQIPEPDTFGWELPHLEVLRFRYHRLHLRKLNWRDFVHSGNPVAAALLSSMGYNEEEKIRLKLEFIGMMTRLQLDPARMELLAVFFDAYLPLTEEQEQQVWHEAKQIYSLGGTEVMEWKTHFERYAMEKGLKEGIERGLEQGIEKGIEKGIEQGIEKGKLEVARQMIAERLEPQLIAKVTGLPLEEINRMRQ</sequence>
<dbReference type="Proteomes" id="UP001631969">
    <property type="component" value="Unassembled WGS sequence"/>
</dbReference>